<feature type="compositionally biased region" description="Polar residues" evidence="7">
    <location>
        <begin position="1194"/>
        <end position="1204"/>
    </location>
</feature>
<dbReference type="PROSITE" id="PS50916">
    <property type="entry name" value="RABBD"/>
    <property type="match status" value="1"/>
</dbReference>
<feature type="compositionally biased region" description="Polar residues" evidence="7">
    <location>
        <begin position="1164"/>
        <end position="1185"/>
    </location>
</feature>
<feature type="compositionally biased region" description="Polar residues" evidence="7">
    <location>
        <begin position="1051"/>
        <end position="1066"/>
    </location>
</feature>
<feature type="compositionally biased region" description="Low complexity" evidence="7">
    <location>
        <begin position="1321"/>
        <end position="1344"/>
    </location>
</feature>
<keyword evidence="4" id="KW-0677">Repeat</keyword>
<dbReference type="SMART" id="SM00239">
    <property type="entry name" value="C2"/>
    <property type="match status" value="2"/>
</dbReference>
<feature type="region of interest" description="Disordered" evidence="7">
    <location>
        <begin position="660"/>
        <end position="687"/>
    </location>
</feature>
<sequence>MIDLSHLTEEEQSLILTVLKRDEELKKAEEERIRQLQKTSAPVESKLKYMTGEWFYEAKSQRHNDKIHGSEIILVSMKQGRPGASDGSLSRTERARAVSDNVSELTPPPKPARLWEAQTQPMESSESLSVSDAEKVKLNSVARSPGRPRHNPFNRASLVLEEDKILKQSTNENQEAEKSSESEPLFPLKSLTATGSSSHTPAGSLTSEGSSTGLRPVPKKRTFLSRRSQSSLTGSDISVPVQLNQPIGPKGTSTAPQGSIQHGSSQEAVDEQTQNITPFPISQKNVTPDSPTSQQLKPLNHHPFKPPNELTLVSNPTVMDREKEASSLIRAHVLTPSNLIETESSKTPINLLTDPKPLGLLDLTPVTHSDNDGHTDTFIEVDQSREGSDSLNQREFLSVDPPQHREWSDGQFLENLSSEPTTPTQHQPSQHAAFQIIEMQDKEMMRSRGVGTPFREDNFSLPANTVDQWMHHELHNSRDMPEDNDPIKTGSFKPAKRSTPLSPQPTGEEGDSIAKVLEWFSRSVDSNDWLDAQSDQPDMEEDAFGSEKPETENRPHLNSRSQQRERKEPGLKKNHTHADPSLLTQGMREEVFVFSQPEVKDVFLSESSVDHNLNQPALNTYQPKRRMSEADRLKETYRKEFKQVLLDSDEDVINRQDYVKKFNDPPAKPDGQDVKYTEEVQNETQPPKISDLKSLWEKSNSGPKILIGRSITDKALKPMEKENVRDLAEHKTVPDPELYNAEGSSRKNLRNGKSECLGLDTEQKAIGEYVRSVRPSVTLNKGVCTPERNVTAPDLEILTLPPPLDDINTPAAHSEENKTLPDDNLTSVEDNLRRSPYTVDRRGSEAEILFVSRLNPQQETPSQSIPSPQPESMSVSQSIPSPKIKADKIKQLKSFWEQEKTRPVFYTSKSKEEGEAKSNQGPLSASGKLNKRFTKSEFDLRSICDDPDNIHEEDFKNTSDKQRPNFSVLTVEQRLGKSSPGPGTNHLQFKNLCEFWGEATSRQMISTEISKIPKKNEPKDAPKSTLELKPSYDSDAYSKSVHSKSEKMSATPPSNESQPLKISSPVSPYFPLSPSSPTYVFSGNKERQHLSSSRSIEMYPDTLTDTKANLTPRIGIESGQQITSCVQPVKRASEHDITEEEMPLRPQSTLGKESRPQKPRKDSFGNSSESGPGSVLRSATSTFTFEMNEELDETSQSQPKNTSAIKAVCKADRGPFPRRSSKSSDESESLTPRARAFIPRDYRHYLGITKKSSGSTDIVPVVMEPGELENPAQAELNLGGGPVRSSTPVDSEGYHSKSGSKVMERPLGLLSNHSSTDTGQESSYSASERASSSASETWSTSRTSSNRENDEKEKNTVLKALKRPETRPRNLAKSLEDITSSMPPRQERKRAPLDDLGRSSDASTLTTPSSSLFSDPEHLKKMSRSVPSFLQKEIDDRDTDSTSEQSSHESKQKMGRSMTYLSSSSGMASVSSLSGSVMTMYSGDYGGVEVQGNIEFSINYIHRLREFHIFVAKAQDLATADAKRRRSDPYVKSYLLPDKAKLGKRKTSVKKKTVNPIFNEILRYRVRLEYLRTQTLILSVWHHDTFGRNSFLGEVDVDLSKWDFDHTQMNYLALQSRPTSSLKPSDDRGVMKLAIRFLPELSHSLGKNTLSKTGEVHIWVKDCKNLPLIGGATIDPYVKCFVLPDTSRKSRQKTRVLRRTVQPVFNHTMVYDGFKQEDLNEACVELTVWDRDRLGSNLLGGLRLGPGTGRSYGAVVDWMDSNPEEVALWEQMMTSPNEWVEGVLPLRMVTTAKKLK</sequence>
<feature type="compositionally biased region" description="Basic and acidic residues" evidence="7">
    <location>
        <begin position="934"/>
        <end position="963"/>
    </location>
</feature>
<feature type="compositionally biased region" description="Low complexity" evidence="7">
    <location>
        <begin position="203"/>
        <end position="214"/>
    </location>
</feature>
<dbReference type="InterPro" id="IPR000008">
    <property type="entry name" value="C2_dom"/>
</dbReference>
<dbReference type="Pfam" id="PF00168">
    <property type="entry name" value="C2"/>
    <property type="match status" value="2"/>
</dbReference>
<dbReference type="Gene3D" id="6.10.250.3000">
    <property type="match status" value="1"/>
</dbReference>
<evidence type="ECO:0000256" key="5">
    <source>
        <dbReference type="ARBA" id="ARBA00023136"/>
    </source>
</evidence>
<dbReference type="PANTHER" id="PTHR45716:SF5">
    <property type="entry name" value="SYNAPTOTAGMIN-LIKE PROTEIN 2"/>
    <property type="match status" value="1"/>
</dbReference>
<dbReference type="SUPFAM" id="SSF49562">
    <property type="entry name" value="C2 domain (Calcium/lipid-binding domain, CaLB)"/>
    <property type="match status" value="2"/>
</dbReference>
<dbReference type="PANTHER" id="PTHR45716">
    <property type="entry name" value="BITESIZE, ISOFORM I"/>
    <property type="match status" value="1"/>
</dbReference>
<feature type="compositionally biased region" description="Polar residues" evidence="7">
    <location>
        <begin position="225"/>
        <end position="297"/>
    </location>
</feature>
<feature type="compositionally biased region" description="Low complexity" evidence="7">
    <location>
        <begin position="1399"/>
        <end position="1414"/>
    </location>
</feature>
<feature type="region of interest" description="Disordered" evidence="7">
    <location>
        <begin position="1110"/>
        <end position="1238"/>
    </location>
</feature>
<feature type="compositionally biased region" description="Polar residues" evidence="7">
    <location>
        <begin position="1311"/>
        <end position="1320"/>
    </location>
</feature>
<evidence type="ECO:0000313" key="10">
    <source>
        <dbReference type="EMBL" id="KAL0973255.1"/>
    </source>
</evidence>
<protein>
    <recommendedName>
        <fullName evidence="6">Synaptotagmin-like protein 2</fullName>
    </recommendedName>
</protein>
<keyword evidence="2" id="KW-1003">Cell membrane</keyword>
<evidence type="ECO:0000256" key="1">
    <source>
        <dbReference type="ARBA" id="ARBA00004236"/>
    </source>
</evidence>
<evidence type="ECO:0000256" key="2">
    <source>
        <dbReference type="ARBA" id="ARBA00022475"/>
    </source>
</evidence>
<feature type="region of interest" description="Disordered" evidence="7">
    <location>
        <begin position="79"/>
        <end position="113"/>
    </location>
</feature>
<dbReference type="InterPro" id="IPR010911">
    <property type="entry name" value="Rab_BD"/>
</dbReference>
<evidence type="ECO:0000256" key="4">
    <source>
        <dbReference type="ARBA" id="ARBA00022737"/>
    </source>
</evidence>
<comment type="caution">
    <text evidence="10">The sequence shown here is derived from an EMBL/GenBank/DDBJ whole genome shotgun (WGS) entry which is preliminary data.</text>
</comment>
<dbReference type="PROSITE" id="PS50004">
    <property type="entry name" value="C2"/>
    <property type="match status" value="2"/>
</dbReference>
<feature type="compositionally biased region" description="Basic and acidic residues" evidence="7">
    <location>
        <begin position="1345"/>
        <end position="1368"/>
    </location>
</feature>
<evidence type="ECO:0000256" key="7">
    <source>
        <dbReference type="SAM" id="MobiDB-lite"/>
    </source>
</evidence>
<dbReference type="CDD" id="cd08393">
    <property type="entry name" value="C2A_SLP-1_2"/>
    <property type="match status" value="1"/>
</dbReference>
<dbReference type="GO" id="GO:0006887">
    <property type="term" value="P:exocytosis"/>
    <property type="evidence" value="ECO:0007669"/>
    <property type="project" value="UniProtKB-KW"/>
</dbReference>
<evidence type="ECO:0000259" key="8">
    <source>
        <dbReference type="PROSITE" id="PS50004"/>
    </source>
</evidence>
<dbReference type="InterPro" id="IPR035892">
    <property type="entry name" value="C2_domain_sf"/>
</dbReference>
<evidence type="ECO:0000259" key="9">
    <source>
        <dbReference type="PROSITE" id="PS50916"/>
    </source>
</evidence>
<evidence type="ECO:0000313" key="11">
    <source>
        <dbReference type="Proteomes" id="UP001557470"/>
    </source>
</evidence>
<feature type="region of interest" description="Disordered" evidence="7">
    <location>
        <begin position="476"/>
        <end position="510"/>
    </location>
</feature>
<feature type="compositionally biased region" description="Basic and acidic residues" evidence="7">
    <location>
        <begin position="562"/>
        <end position="571"/>
    </location>
</feature>
<dbReference type="Gene3D" id="2.60.40.150">
    <property type="entry name" value="C2 domain"/>
    <property type="match status" value="2"/>
</dbReference>
<dbReference type="GO" id="GO:0005886">
    <property type="term" value="C:plasma membrane"/>
    <property type="evidence" value="ECO:0007669"/>
    <property type="project" value="UniProtKB-SubCell"/>
</dbReference>
<feature type="region of interest" description="Disordered" evidence="7">
    <location>
        <begin position="1009"/>
        <end position="1098"/>
    </location>
</feature>
<dbReference type="FunFam" id="2.60.40.150:FF:000006">
    <property type="entry name" value="Synaptotagmin-like 5, isoform CRA_a"/>
    <property type="match status" value="1"/>
</dbReference>
<feature type="domain" description="C2" evidence="8">
    <location>
        <begin position="1490"/>
        <end position="1612"/>
    </location>
</feature>
<dbReference type="Proteomes" id="UP001557470">
    <property type="component" value="Unassembled WGS sequence"/>
</dbReference>
<dbReference type="InterPro" id="IPR043567">
    <property type="entry name" value="SYTL1-5_C2B"/>
</dbReference>
<organism evidence="10 11">
    <name type="scientific">Umbra pygmaea</name>
    <name type="common">Eastern mudminnow</name>
    <dbReference type="NCBI Taxonomy" id="75934"/>
    <lineage>
        <taxon>Eukaryota</taxon>
        <taxon>Metazoa</taxon>
        <taxon>Chordata</taxon>
        <taxon>Craniata</taxon>
        <taxon>Vertebrata</taxon>
        <taxon>Euteleostomi</taxon>
        <taxon>Actinopterygii</taxon>
        <taxon>Neopterygii</taxon>
        <taxon>Teleostei</taxon>
        <taxon>Protacanthopterygii</taxon>
        <taxon>Esociformes</taxon>
        <taxon>Umbridae</taxon>
        <taxon>Umbra</taxon>
    </lineage>
</organism>
<keyword evidence="11" id="KW-1185">Reference proteome</keyword>
<feature type="region of interest" description="Disordered" evidence="7">
    <location>
        <begin position="139"/>
        <end position="310"/>
    </location>
</feature>
<feature type="compositionally biased region" description="Basic and acidic residues" evidence="7">
    <location>
        <begin position="545"/>
        <end position="555"/>
    </location>
</feature>
<feature type="region of interest" description="Disordered" evidence="7">
    <location>
        <begin position="528"/>
        <end position="584"/>
    </location>
</feature>
<feature type="region of interest" description="Disordered" evidence="7">
    <location>
        <begin position="801"/>
        <end position="828"/>
    </location>
</feature>
<feature type="compositionally biased region" description="Low complexity" evidence="7">
    <location>
        <begin position="856"/>
        <end position="874"/>
    </location>
</feature>
<evidence type="ECO:0000256" key="6">
    <source>
        <dbReference type="ARBA" id="ARBA00072164"/>
    </source>
</evidence>
<keyword evidence="5" id="KW-0472">Membrane</keyword>
<feature type="region of interest" description="Disordered" evidence="7">
    <location>
        <begin position="906"/>
        <end position="965"/>
    </location>
</feature>
<proteinExistence type="predicted"/>
<name>A0ABD0WI81_UMBPY</name>
<gene>
    <name evidence="10" type="ORF">UPYG_G00201070</name>
</gene>
<feature type="region of interest" description="Disordered" evidence="7">
    <location>
        <begin position="1263"/>
        <end position="1460"/>
    </location>
</feature>
<reference evidence="10 11" key="1">
    <citation type="submission" date="2024-06" db="EMBL/GenBank/DDBJ databases">
        <authorList>
            <person name="Pan Q."/>
            <person name="Wen M."/>
            <person name="Jouanno E."/>
            <person name="Zahm M."/>
            <person name="Klopp C."/>
            <person name="Cabau C."/>
            <person name="Louis A."/>
            <person name="Berthelot C."/>
            <person name="Parey E."/>
            <person name="Roest Crollius H."/>
            <person name="Montfort J."/>
            <person name="Robinson-Rechavi M."/>
            <person name="Bouchez O."/>
            <person name="Lampietro C."/>
            <person name="Lopez Roques C."/>
            <person name="Donnadieu C."/>
            <person name="Postlethwait J."/>
            <person name="Bobe J."/>
            <person name="Verreycken H."/>
            <person name="Guiguen Y."/>
        </authorList>
    </citation>
    <scope>NUCLEOTIDE SEQUENCE [LARGE SCALE GENOMIC DNA]</scope>
    <source>
        <strain evidence="10">Up_M1</strain>
        <tissue evidence="10">Testis</tissue>
    </source>
</reference>
<comment type="subcellular location">
    <subcellularLocation>
        <location evidence="1">Cell membrane</location>
    </subcellularLocation>
</comment>
<dbReference type="CDD" id="cd04020">
    <property type="entry name" value="C2B_SLP_1-2-3-4"/>
    <property type="match status" value="1"/>
</dbReference>
<feature type="domain" description="RabBD" evidence="9">
    <location>
        <begin position="1"/>
        <end position="58"/>
    </location>
</feature>
<feature type="region of interest" description="Disordered" evidence="7">
    <location>
        <begin position="852"/>
        <end position="882"/>
    </location>
</feature>
<feature type="compositionally biased region" description="Basic and acidic residues" evidence="7">
    <location>
        <begin position="1385"/>
        <end position="1398"/>
    </location>
</feature>
<keyword evidence="3" id="KW-0268">Exocytosis</keyword>
<accession>A0ABD0WI81</accession>
<dbReference type="GO" id="GO:0031410">
    <property type="term" value="C:cytoplasmic vesicle"/>
    <property type="evidence" value="ECO:0007669"/>
    <property type="project" value="UniProtKB-ARBA"/>
</dbReference>
<feature type="domain" description="C2" evidence="8">
    <location>
        <begin position="1637"/>
        <end position="1759"/>
    </location>
</feature>
<dbReference type="FunFam" id="2.60.40.150:FF:000040">
    <property type="entry name" value="synaptotagmin-like protein 2 isoform X2"/>
    <property type="match status" value="1"/>
</dbReference>
<dbReference type="EMBL" id="JAGEUA010000006">
    <property type="protein sequence ID" value="KAL0973255.1"/>
    <property type="molecule type" value="Genomic_DNA"/>
</dbReference>
<evidence type="ECO:0000256" key="3">
    <source>
        <dbReference type="ARBA" id="ARBA00022483"/>
    </source>
</evidence>
<feature type="compositionally biased region" description="Basic and acidic residues" evidence="7">
    <location>
        <begin position="1152"/>
        <end position="1163"/>
    </location>
</feature>
<feature type="compositionally biased region" description="Polar residues" evidence="7">
    <location>
        <begin position="191"/>
        <end position="201"/>
    </location>
</feature>